<keyword evidence="2" id="KW-0472">Membrane</keyword>
<evidence type="ECO:0000256" key="2">
    <source>
        <dbReference type="SAM" id="Phobius"/>
    </source>
</evidence>
<keyword evidence="2" id="KW-1133">Transmembrane helix</keyword>
<feature type="transmembrane region" description="Helical" evidence="2">
    <location>
        <begin position="96"/>
        <end position="115"/>
    </location>
</feature>
<proteinExistence type="predicted"/>
<dbReference type="Pfam" id="PF05675">
    <property type="entry name" value="DUF817"/>
    <property type="match status" value="1"/>
</dbReference>
<dbReference type="InterPro" id="IPR008535">
    <property type="entry name" value="DUF817"/>
</dbReference>
<protein>
    <submittedName>
        <fullName evidence="3">Putative integral membrane protein</fullName>
    </submittedName>
</protein>
<dbReference type="AlphaFoldDB" id="A0A6I6MT70"/>
<keyword evidence="4" id="KW-1185">Reference proteome</keyword>
<feature type="transmembrane region" description="Helical" evidence="2">
    <location>
        <begin position="258"/>
        <end position="275"/>
    </location>
</feature>
<name>A0A6I6MT70_9CAUL</name>
<accession>A0A6I6MT70</accession>
<dbReference type="PIRSF" id="PIRSF009141">
    <property type="entry name" value="UCP009141"/>
    <property type="match status" value="1"/>
</dbReference>
<evidence type="ECO:0000313" key="3">
    <source>
        <dbReference type="EMBL" id="QGZ94333.1"/>
    </source>
</evidence>
<reference evidence="4" key="1">
    <citation type="submission" date="2019-12" db="EMBL/GenBank/DDBJ databases">
        <title>Complete genome of Terracaulis silvestris 0127_4.</title>
        <authorList>
            <person name="Vieira S."/>
            <person name="Riedel T."/>
            <person name="Sproer C."/>
            <person name="Pascual J."/>
            <person name="Boedeker C."/>
            <person name="Overmann J."/>
        </authorList>
    </citation>
    <scope>NUCLEOTIDE SEQUENCE [LARGE SCALE GENOMIC DNA]</scope>
    <source>
        <strain evidence="4">0127_4</strain>
    </source>
</reference>
<evidence type="ECO:0000313" key="4">
    <source>
        <dbReference type="Proteomes" id="UP000431269"/>
    </source>
</evidence>
<organism evidence="3 4">
    <name type="scientific">Terricaulis silvestris</name>
    <dbReference type="NCBI Taxonomy" id="2686094"/>
    <lineage>
        <taxon>Bacteria</taxon>
        <taxon>Pseudomonadati</taxon>
        <taxon>Pseudomonadota</taxon>
        <taxon>Alphaproteobacteria</taxon>
        <taxon>Caulobacterales</taxon>
        <taxon>Caulobacteraceae</taxon>
        <taxon>Terricaulis</taxon>
    </lineage>
</organism>
<keyword evidence="2" id="KW-0812">Transmembrane</keyword>
<feature type="region of interest" description="Disordered" evidence="1">
    <location>
        <begin position="283"/>
        <end position="306"/>
    </location>
</feature>
<feature type="transmembrane region" description="Helical" evidence="2">
    <location>
        <begin position="127"/>
        <end position="147"/>
    </location>
</feature>
<gene>
    <name evidence="3" type="ORF">DSM104635_01151</name>
</gene>
<dbReference type="KEGG" id="tsv:DSM104635_01151"/>
<evidence type="ECO:0000256" key="1">
    <source>
        <dbReference type="SAM" id="MobiDB-lite"/>
    </source>
</evidence>
<feature type="transmembrane region" description="Helical" evidence="2">
    <location>
        <begin position="218"/>
        <end position="243"/>
    </location>
</feature>
<feature type="transmembrane region" description="Helical" evidence="2">
    <location>
        <begin position="159"/>
        <end position="179"/>
    </location>
</feature>
<feature type="transmembrane region" description="Helical" evidence="2">
    <location>
        <begin position="185"/>
        <end position="206"/>
    </location>
</feature>
<dbReference type="Proteomes" id="UP000431269">
    <property type="component" value="Chromosome"/>
</dbReference>
<dbReference type="RefSeq" id="WP_158765282.1">
    <property type="nucleotide sequence ID" value="NZ_CP047045.1"/>
</dbReference>
<feature type="transmembrane region" description="Helical" evidence="2">
    <location>
        <begin position="42"/>
        <end position="62"/>
    </location>
</feature>
<feature type="transmembrane region" description="Helical" evidence="2">
    <location>
        <begin position="68"/>
        <end position="87"/>
    </location>
</feature>
<dbReference type="EMBL" id="CP047045">
    <property type="protein sequence ID" value="QGZ94333.1"/>
    <property type="molecule type" value="Genomic_DNA"/>
</dbReference>
<sequence>MSLKDKIKAQVAVFDAWARPWADKSKLRGWAYEFLLFGLKQAWACLFGGLMLALLVGTHLFWPENAPIARYDFLVLASVAIQGALLATKLERWDEAVVILIFHVVGTIMEIFKTAHGSWIYPEESVLRIGGVPLFSGFMYACVGSYVARAMRLFEIKFVGYPPLWTTWVLALLAYVNFFTHHYIIDIRLGLFAFSALIFWRTWFVFTPDKKPRFMPMLVGLLLVSLFIWFAENLGTFAAAWVYPSQQDGWHVVPIEKMGAWYLLMLLSFVLVTLVHKPEAFERADSSATGETPAVQNGGRRREESA</sequence>